<feature type="signal peptide" evidence="1">
    <location>
        <begin position="1"/>
        <end position="28"/>
    </location>
</feature>
<organism evidence="2 3">
    <name type="scientific">Sulfurisoma sediminicola</name>
    <dbReference type="NCBI Taxonomy" id="1381557"/>
    <lineage>
        <taxon>Bacteria</taxon>
        <taxon>Pseudomonadati</taxon>
        <taxon>Pseudomonadota</taxon>
        <taxon>Betaproteobacteria</taxon>
        <taxon>Nitrosomonadales</taxon>
        <taxon>Sterolibacteriaceae</taxon>
        <taxon>Sulfurisoma</taxon>
    </lineage>
</organism>
<dbReference type="OrthoDB" id="6555107at2"/>
<gene>
    <name evidence="2" type="ORF">DFR35_0814</name>
</gene>
<keyword evidence="3" id="KW-1185">Reference proteome</keyword>
<evidence type="ECO:0000313" key="3">
    <source>
        <dbReference type="Proteomes" id="UP000268908"/>
    </source>
</evidence>
<feature type="chain" id="PRO_5019865588" description="Outer membrane protein with beta-barrel domain" evidence="1">
    <location>
        <begin position="29"/>
        <end position="279"/>
    </location>
</feature>
<keyword evidence="1" id="KW-0732">Signal</keyword>
<dbReference type="EMBL" id="RCCI01000004">
    <property type="protein sequence ID" value="RLJ68260.1"/>
    <property type="molecule type" value="Genomic_DNA"/>
</dbReference>
<sequence length="279" mass="29098">MQSLFSTRRATCAILGVAALAAPLSASAQSGSDEWKFRASIYGWLPAFKVTSNFPPPLGLVGGGNTQVDGGDILDAIESVFMGSFEARKGRWGGFADVVTIDLGKTKTGAKSFTVGGNAVAIPANASLSADYNLSGTVWTLAGEYAAIDEPAHNLNVVAGLRYLALEQKFNWAFSGNIGAIQVPLRSGVLSSDGSVTDAIIGIRGRARLGDGGWFLPYYGDVGAGGSNSTWQAMVGLGYSFGWGDITAAYRGLGYKLPDSKMVTDLRLSGGLVGVSFRF</sequence>
<evidence type="ECO:0008006" key="4">
    <source>
        <dbReference type="Google" id="ProtNLM"/>
    </source>
</evidence>
<proteinExistence type="predicted"/>
<name>A0A497XLI4_9PROT</name>
<comment type="caution">
    <text evidence="2">The sequence shown here is derived from an EMBL/GenBank/DDBJ whole genome shotgun (WGS) entry which is preliminary data.</text>
</comment>
<dbReference type="Proteomes" id="UP000268908">
    <property type="component" value="Unassembled WGS sequence"/>
</dbReference>
<evidence type="ECO:0000256" key="1">
    <source>
        <dbReference type="SAM" id="SignalP"/>
    </source>
</evidence>
<accession>A0A497XLI4</accession>
<dbReference type="AlphaFoldDB" id="A0A497XLI4"/>
<protein>
    <recommendedName>
        <fullName evidence="4">Outer membrane protein with beta-barrel domain</fullName>
    </recommendedName>
</protein>
<reference evidence="2 3" key="1">
    <citation type="submission" date="2018-10" db="EMBL/GenBank/DDBJ databases">
        <title>Genomic Encyclopedia of Type Strains, Phase IV (KMG-IV): sequencing the most valuable type-strain genomes for metagenomic binning, comparative biology and taxonomic classification.</title>
        <authorList>
            <person name="Goeker M."/>
        </authorList>
    </citation>
    <scope>NUCLEOTIDE SEQUENCE [LARGE SCALE GENOMIC DNA]</scope>
    <source>
        <strain evidence="2 3">DSM 26916</strain>
    </source>
</reference>
<dbReference type="RefSeq" id="WP_121240175.1">
    <property type="nucleotide sequence ID" value="NZ_BHVV01000001.1"/>
</dbReference>
<evidence type="ECO:0000313" key="2">
    <source>
        <dbReference type="EMBL" id="RLJ68260.1"/>
    </source>
</evidence>